<feature type="transmembrane region" description="Helical" evidence="1">
    <location>
        <begin position="7"/>
        <end position="31"/>
    </location>
</feature>
<comment type="caution">
    <text evidence="2">The sequence shown here is derived from an EMBL/GenBank/DDBJ whole genome shotgun (WGS) entry which is preliminary data.</text>
</comment>
<dbReference type="EMBL" id="MDSU01000001">
    <property type="protein sequence ID" value="OSS42978.1"/>
    <property type="molecule type" value="Genomic_DNA"/>
</dbReference>
<reference evidence="2 3" key="1">
    <citation type="journal article" date="2017" name="Front. Microbiol.">
        <title>Genome Sequence of Desulfurella amilsii Strain TR1 and Comparative Genomics of Desulfurellaceae Family.</title>
        <authorList>
            <person name="Florentino A.P."/>
            <person name="Stams A.J."/>
            <person name="Sanchez-Andrea I."/>
        </authorList>
    </citation>
    <scope>NUCLEOTIDE SEQUENCE [LARGE SCALE GENOMIC DNA]</scope>
    <source>
        <strain evidence="2 3">TR1</strain>
    </source>
</reference>
<dbReference type="NCBIfam" id="TIGR02532">
    <property type="entry name" value="IV_pilin_GFxxxE"/>
    <property type="match status" value="1"/>
</dbReference>
<organism evidence="2 3">
    <name type="scientific">Desulfurella amilsii</name>
    <dbReference type="NCBI Taxonomy" id="1562698"/>
    <lineage>
        <taxon>Bacteria</taxon>
        <taxon>Pseudomonadati</taxon>
        <taxon>Campylobacterota</taxon>
        <taxon>Desulfurellia</taxon>
        <taxon>Desulfurellales</taxon>
        <taxon>Desulfurellaceae</taxon>
        <taxon>Desulfurella</taxon>
    </lineage>
</organism>
<keyword evidence="1" id="KW-0472">Membrane</keyword>
<dbReference type="Proteomes" id="UP000194141">
    <property type="component" value="Unassembled WGS sequence"/>
</dbReference>
<dbReference type="InterPro" id="IPR012902">
    <property type="entry name" value="N_methyl_site"/>
</dbReference>
<dbReference type="PROSITE" id="PS00409">
    <property type="entry name" value="PROKAR_NTER_METHYL"/>
    <property type="match status" value="1"/>
</dbReference>
<proteinExistence type="predicted"/>
<evidence type="ECO:0000256" key="1">
    <source>
        <dbReference type="SAM" id="Phobius"/>
    </source>
</evidence>
<evidence type="ECO:0000313" key="2">
    <source>
        <dbReference type="EMBL" id="OSS42978.1"/>
    </source>
</evidence>
<dbReference type="STRING" id="1562698.DESAMIL20_86"/>
<sequence length="356" mass="40128">MSDREKGFTLIEVIVTLFILMVALAIGYYTFVRVLKLSFYHSSTTKSQINTLMGTTLLRYDCEMAGYGLTQSIPNTVDSSNYNEAVSSPAKTYNVAPGVPWPYQIGTYNNASYLVIRSCLANINSASKKWSIMYYDGSSWQIQGYTDQLAWPAAESDYHFRPGSDDNDYVIILNKRDLYAKSSGLYYFKLSTLPSNANIPPSDYTYIVYGVSPDTTLRMPFNRVDYFLDNTNLPKFCEPSTYELYRTTINQANGGMNKQPLLDCVAKFQVAIKSNGQWFTSKNPFGSVIDSQNTQEVRIFIIQQSGKFNPEYTNANTINLGDTDTGTLSSFTPAGNQVHYQWKTIKLSIVPRNLVQ</sequence>
<dbReference type="OrthoDB" id="5430888at2"/>
<dbReference type="AlphaFoldDB" id="A0A1X4XZM6"/>
<evidence type="ECO:0000313" key="3">
    <source>
        <dbReference type="Proteomes" id="UP000194141"/>
    </source>
</evidence>
<gene>
    <name evidence="2" type="ORF">DESAMIL20_86</name>
</gene>
<name>A0A1X4XZM6_9BACT</name>
<accession>A0A1X4XZM6</accession>
<keyword evidence="3" id="KW-1185">Reference proteome</keyword>
<keyword evidence="1" id="KW-0812">Transmembrane</keyword>
<protein>
    <submittedName>
        <fullName evidence="2">Type 4 fimbrial biogenesis protein PilW</fullName>
    </submittedName>
</protein>
<keyword evidence="1" id="KW-1133">Transmembrane helix</keyword>
<dbReference type="RefSeq" id="WP_086032907.1">
    <property type="nucleotide sequence ID" value="NZ_MDSU01000001.1"/>
</dbReference>
<dbReference type="Pfam" id="PF07963">
    <property type="entry name" value="N_methyl"/>
    <property type="match status" value="1"/>
</dbReference>